<organism evidence="1 2">
    <name type="scientific">Portunus trituberculatus</name>
    <name type="common">Swimming crab</name>
    <name type="synonym">Neptunus trituberculatus</name>
    <dbReference type="NCBI Taxonomy" id="210409"/>
    <lineage>
        <taxon>Eukaryota</taxon>
        <taxon>Metazoa</taxon>
        <taxon>Ecdysozoa</taxon>
        <taxon>Arthropoda</taxon>
        <taxon>Crustacea</taxon>
        <taxon>Multicrustacea</taxon>
        <taxon>Malacostraca</taxon>
        <taxon>Eumalacostraca</taxon>
        <taxon>Eucarida</taxon>
        <taxon>Decapoda</taxon>
        <taxon>Pleocyemata</taxon>
        <taxon>Brachyura</taxon>
        <taxon>Eubrachyura</taxon>
        <taxon>Portunoidea</taxon>
        <taxon>Portunidae</taxon>
        <taxon>Portuninae</taxon>
        <taxon>Portunus</taxon>
    </lineage>
</organism>
<keyword evidence="2" id="KW-1185">Reference proteome</keyword>
<proteinExistence type="predicted"/>
<gene>
    <name evidence="1" type="ORF">E2C01_015837</name>
</gene>
<dbReference type="AlphaFoldDB" id="A0A5B7DMJ6"/>
<evidence type="ECO:0000313" key="1">
    <source>
        <dbReference type="EMBL" id="MPC22811.1"/>
    </source>
</evidence>
<sequence>MSCQTHRGCCGAVEPGVLWGLRGLQAHGFKSCPRSECRLGFLTWGNGFLAALTMPSAEFLLKVDVWQLFMTSPKETNGKCGGGENWGCKSRHYKFWMFTSS</sequence>
<evidence type="ECO:0000313" key="2">
    <source>
        <dbReference type="Proteomes" id="UP000324222"/>
    </source>
</evidence>
<accession>A0A5B7DMJ6</accession>
<name>A0A5B7DMJ6_PORTR</name>
<dbReference type="Proteomes" id="UP000324222">
    <property type="component" value="Unassembled WGS sequence"/>
</dbReference>
<comment type="caution">
    <text evidence="1">The sequence shown here is derived from an EMBL/GenBank/DDBJ whole genome shotgun (WGS) entry which is preliminary data.</text>
</comment>
<reference evidence="1 2" key="1">
    <citation type="submission" date="2019-05" db="EMBL/GenBank/DDBJ databases">
        <title>Another draft genome of Portunus trituberculatus and its Hox gene families provides insights of decapod evolution.</title>
        <authorList>
            <person name="Jeong J.-H."/>
            <person name="Song I."/>
            <person name="Kim S."/>
            <person name="Choi T."/>
            <person name="Kim D."/>
            <person name="Ryu S."/>
            <person name="Kim W."/>
        </authorList>
    </citation>
    <scope>NUCLEOTIDE SEQUENCE [LARGE SCALE GENOMIC DNA]</scope>
    <source>
        <tissue evidence="1">Muscle</tissue>
    </source>
</reference>
<protein>
    <submittedName>
        <fullName evidence="1">Uncharacterized protein</fullName>
    </submittedName>
</protein>
<dbReference type="EMBL" id="VSRR010001129">
    <property type="protein sequence ID" value="MPC22811.1"/>
    <property type="molecule type" value="Genomic_DNA"/>
</dbReference>